<accession>A0AB34JTJ7</accession>
<evidence type="ECO:0000256" key="1">
    <source>
        <dbReference type="SAM" id="MobiDB-lite"/>
    </source>
</evidence>
<sequence length="214" mass="22859">MTSASSLARARRSLAEEVQLLDSLLRAHQLQHRRALYMQRLLDVRRRLKAVLLSCEEPSLRAGRVQHAVDAAELALERIAPAWLALRELLAQTYFMPFALCLLALLSKAATLVAQLHAGLCASYHGVAGRGRPALLALYHAPDATTALSRVFGAEAAGGAKSGLSSSECVAVQPSLPQTLAEDLGEAEDLGQVETEPCVEESIAPAAINSQDES</sequence>
<protein>
    <recommendedName>
        <fullName evidence="4">Nucleolus and neural progenitor protein-like N-terminal domain-containing protein</fullName>
    </recommendedName>
</protein>
<dbReference type="Proteomes" id="UP001515480">
    <property type="component" value="Unassembled WGS sequence"/>
</dbReference>
<organism evidence="2 3">
    <name type="scientific">Prymnesium parvum</name>
    <name type="common">Toxic golden alga</name>
    <dbReference type="NCBI Taxonomy" id="97485"/>
    <lineage>
        <taxon>Eukaryota</taxon>
        <taxon>Haptista</taxon>
        <taxon>Haptophyta</taxon>
        <taxon>Prymnesiophyceae</taxon>
        <taxon>Prymnesiales</taxon>
        <taxon>Prymnesiaceae</taxon>
        <taxon>Prymnesium</taxon>
    </lineage>
</organism>
<dbReference type="EMBL" id="JBGBPQ010000005">
    <property type="protein sequence ID" value="KAL1523951.1"/>
    <property type="molecule type" value="Genomic_DNA"/>
</dbReference>
<name>A0AB34JTJ7_PRYPA</name>
<evidence type="ECO:0000313" key="2">
    <source>
        <dbReference type="EMBL" id="KAL1523951.1"/>
    </source>
</evidence>
<proteinExistence type="predicted"/>
<feature type="region of interest" description="Disordered" evidence="1">
    <location>
        <begin position="183"/>
        <end position="214"/>
    </location>
</feature>
<keyword evidence="3" id="KW-1185">Reference proteome</keyword>
<comment type="caution">
    <text evidence="2">The sequence shown here is derived from an EMBL/GenBank/DDBJ whole genome shotgun (WGS) entry which is preliminary data.</text>
</comment>
<evidence type="ECO:0000313" key="3">
    <source>
        <dbReference type="Proteomes" id="UP001515480"/>
    </source>
</evidence>
<dbReference type="AlphaFoldDB" id="A0AB34JTJ7"/>
<reference evidence="2 3" key="1">
    <citation type="journal article" date="2024" name="Science">
        <title>Giant polyketide synthase enzymes in the biosynthesis of giant marine polyether toxins.</title>
        <authorList>
            <person name="Fallon T.R."/>
            <person name="Shende V.V."/>
            <person name="Wierzbicki I.H."/>
            <person name="Pendleton A.L."/>
            <person name="Watervoot N.F."/>
            <person name="Auber R.P."/>
            <person name="Gonzalez D.J."/>
            <person name="Wisecaver J.H."/>
            <person name="Moore B.S."/>
        </authorList>
    </citation>
    <scope>NUCLEOTIDE SEQUENCE [LARGE SCALE GENOMIC DNA]</scope>
    <source>
        <strain evidence="2 3">12B1</strain>
    </source>
</reference>
<gene>
    <name evidence="2" type="ORF">AB1Y20_018867</name>
</gene>
<evidence type="ECO:0008006" key="4">
    <source>
        <dbReference type="Google" id="ProtNLM"/>
    </source>
</evidence>